<reference evidence="2" key="1">
    <citation type="journal article" date="2014" name="Int. J. Syst. Evol. Microbiol.">
        <title>Complete genome sequence of Corynebacterium casei LMG S-19264T (=DSM 44701T), isolated from a smear-ripened cheese.</title>
        <authorList>
            <consortium name="US DOE Joint Genome Institute (JGI-PGF)"/>
            <person name="Walter F."/>
            <person name="Albersmeier A."/>
            <person name="Kalinowski J."/>
            <person name="Ruckert C."/>
        </authorList>
    </citation>
    <scope>NUCLEOTIDE SEQUENCE</scope>
    <source>
        <strain evidence="2">CGMCC 1.12426</strain>
    </source>
</reference>
<dbReference type="GO" id="GO:0016491">
    <property type="term" value="F:oxidoreductase activity"/>
    <property type="evidence" value="ECO:0007669"/>
    <property type="project" value="InterPro"/>
</dbReference>
<evidence type="ECO:0000259" key="1">
    <source>
        <dbReference type="Pfam" id="PF03358"/>
    </source>
</evidence>
<dbReference type="Proteomes" id="UP000605148">
    <property type="component" value="Unassembled WGS sequence"/>
</dbReference>
<dbReference type="OrthoDB" id="9812295at2"/>
<dbReference type="InterPro" id="IPR029039">
    <property type="entry name" value="Flavoprotein-like_sf"/>
</dbReference>
<organism evidence="2 3">
    <name type="scientific">Roseibium aquae</name>
    <dbReference type="NCBI Taxonomy" id="1323746"/>
    <lineage>
        <taxon>Bacteria</taxon>
        <taxon>Pseudomonadati</taxon>
        <taxon>Pseudomonadota</taxon>
        <taxon>Alphaproteobacteria</taxon>
        <taxon>Hyphomicrobiales</taxon>
        <taxon>Stappiaceae</taxon>
        <taxon>Roseibium</taxon>
    </lineage>
</organism>
<accession>A0A916T4W3</accession>
<keyword evidence="3" id="KW-1185">Reference proteome</keyword>
<dbReference type="PANTHER" id="PTHR30543:SF21">
    <property type="entry name" value="NAD(P)H-DEPENDENT FMN REDUCTASE LOT6"/>
    <property type="match status" value="1"/>
</dbReference>
<evidence type="ECO:0000313" key="2">
    <source>
        <dbReference type="EMBL" id="GGB31963.1"/>
    </source>
</evidence>
<dbReference type="AlphaFoldDB" id="A0A916T4W3"/>
<proteinExistence type="predicted"/>
<dbReference type="InterPro" id="IPR005025">
    <property type="entry name" value="FMN_Rdtase-like_dom"/>
</dbReference>
<dbReference type="SUPFAM" id="SSF52218">
    <property type="entry name" value="Flavoproteins"/>
    <property type="match status" value="1"/>
</dbReference>
<dbReference type="PANTHER" id="PTHR30543">
    <property type="entry name" value="CHROMATE REDUCTASE"/>
    <property type="match status" value="1"/>
</dbReference>
<dbReference type="GO" id="GO:0005829">
    <property type="term" value="C:cytosol"/>
    <property type="evidence" value="ECO:0007669"/>
    <property type="project" value="TreeGrafter"/>
</dbReference>
<dbReference type="GO" id="GO:0010181">
    <property type="term" value="F:FMN binding"/>
    <property type="evidence" value="ECO:0007669"/>
    <property type="project" value="TreeGrafter"/>
</dbReference>
<reference evidence="2" key="2">
    <citation type="submission" date="2020-09" db="EMBL/GenBank/DDBJ databases">
        <authorList>
            <person name="Sun Q."/>
            <person name="Zhou Y."/>
        </authorList>
    </citation>
    <scope>NUCLEOTIDE SEQUENCE</scope>
    <source>
        <strain evidence="2">CGMCC 1.12426</strain>
    </source>
</reference>
<dbReference type="Pfam" id="PF03358">
    <property type="entry name" value="FMN_red"/>
    <property type="match status" value="1"/>
</dbReference>
<feature type="domain" description="NADPH-dependent FMN reductase-like" evidence="1">
    <location>
        <begin position="7"/>
        <end position="147"/>
    </location>
</feature>
<dbReference type="Gene3D" id="3.40.50.360">
    <property type="match status" value="1"/>
</dbReference>
<evidence type="ECO:0000313" key="3">
    <source>
        <dbReference type="Proteomes" id="UP000605148"/>
    </source>
</evidence>
<dbReference type="EMBL" id="BMFA01000001">
    <property type="protein sequence ID" value="GGB31963.1"/>
    <property type="molecule type" value="Genomic_DNA"/>
</dbReference>
<dbReference type="InterPro" id="IPR050712">
    <property type="entry name" value="NAD(P)H-dep_reductase"/>
</dbReference>
<protein>
    <submittedName>
        <fullName evidence="2">NAD(P)H-dependent FMN reductase</fullName>
    </submittedName>
</protein>
<sequence length="175" mass="18984">MKDVMLLGSSGSLRKGSVNTLLVKEAARLFVPETFVLADIRMPLYDGDLEDLEGIPEAARVLYDQMREADAIVISTPEYNKGVPGVLKNALDWVSRKQPMPLAGKPVAVLSAGGWTGGARSQYMLRHCLTPFDPRLLSGPEVLIANAGTAFCEDGRLKDPASVSLLQQLMDKLKT</sequence>
<dbReference type="RefSeq" id="WP_150493192.1">
    <property type="nucleotide sequence ID" value="NZ_BMFA01000001.1"/>
</dbReference>
<gene>
    <name evidence="2" type="ORF">GCM10011316_00030</name>
</gene>
<name>A0A916T4W3_9HYPH</name>
<comment type="caution">
    <text evidence="2">The sequence shown here is derived from an EMBL/GenBank/DDBJ whole genome shotgun (WGS) entry which is preliminary data.</text>
</comment>